<dbReference type="GO" id="GO:0016020">
    <property type="term" value="C:membrane"/>
    <property type="evidence" value="ECO:0007669"/>
    <property type="project" value="UniProtKB-SubCell"/>
</dbReference>
<keyword evidence="5" id="KW-0808">Transferase</keyword>
<keyword evidence="12 15" id="KW-0472">Membrane</keyword>
<evidence type="ECO:0000256" key="14">
    <source>
        <dbReference type="PROSITE-ProRule" id="PRU00175"/>
    </source>
</evidence>
<evidence type="ECO:0000256" key="13">
    <source>
        <dbReference type="ARBA" id="ARBA00024209"/>
    </source>
</evidence>
<evidence type="ECO:0000256" key="10">
    <source>
        <dbReference type="ARBA" id="ARBA00022833"/>
    </source>
</evidence>
<dbReference type="AlphaFoldDB" id="A0A7N1A5K7"/>
<keyword evidence="9" id="KW-0833">Ubl conjugation pathway</keyword>
<evidence type="ECO:0000313" key="17">
    <source>
        <dbReference type="EnsemblPlants" id="Kaladp0091s0032.1.v1.1.CDS.1"/>
    </source>
</evidence>
<evidence type="ECO:0000256" key="12">
    <source>
        <dbReference type="ARBA" id="ARBA00023136"/>
    </source>
</evidence>
<protein>
    <recommendedName>
        <fullName evidence="4">RING-type E3 ubiquitin transferase</fullName>
        <ecNumber evidence="4">2.3.2.27</ecNumber>
    </recommendedName>
</protein>
<accession>A0A7N1A5K7</accession>
<proteinExistence type="inferred from homology"/>
<evidence type="ECO:0000259" key="16">
    <source>
        <dbReference type="PROSITE" id="PS50089"/>
    </source>
</evidence>
<dbReference type="GO" id="GO:0061630">
    <property type="term" value="F:ubiquitin protein ligase activity"/>
    <property type="evidence" value="ECO:0007669"/>
    <property type="project" value="UniProtKB-EC"/>
</dbReference>
<name>A0A7N1A5K7_KALFE</name>
<dbReference type="GO" id="GO:0008270">
    <property type="term" value="F:zinc ion binding"/>
    <property type="evidence" value="ECO:0007669"/>
    <property type="project" value="UniProtKB-KW"/>
</dbReference>
<evidence type="ECO:0000256" key="4">
    <source>
        <dbReference type="ARBA" id="ARBA00012483"/>
    </source>
</evidence>
<evidence type="ECO:0000256" key="6">
    <source>
        <dbReference type="ARBA" id="ARBA00022692"/>
    </source>
</evidence>
<feature type="domain" description="RING-type" evidence="16">
    <location>
        <begin position="101"/>
        <end position="143"/>
    </location>
</feature>
<evidence type="ECO:0000256" key="15">
    <source>
        <dbReference type="SAM" id="Phobius"/>
    </source>
</evidence>
<dbReference type="Pfam" id="PF13639">
    <property type="entry name" value="zf-RING_2"/>
    <property type="match status" value="1"/>
</dbReference>
<organism evidence="17 18">
    <name type="scientific">Kalanchoe fedtschenkoi</name>
    <name type="common">Lavender scallops</name>
    <name type="synonym">South American air plant</name>
    <dbReference type="NCBI Taxonomy" id="63787"/>
    <lineage>
        <taxon>Eukaryota</taxon>
        <taxon>Viridiplantae</taxon>
        <taxon>Streptophyta</taxon>
        <taxon>Embryophyta</taxon>
        <taxon>Tracheophyta</taxon>
        <taxon>Spermatophyta</taxon>
        <taxon>Magnoliopsida</taxon>
        <taxon>eudicotyledons</taxon>
        <taxon>Gunneridae</taxon>
        <taxon>Pentapetalae</taxon>
        <taxon>Saxifragales</taxon>
        <taxon>Crassulaceae</taxon>
        <taxon>Kalanchoe</taxon>
    </lineage>
</organism>
<keyword evidence="8 14" id="KW-0863">Zinc-finger</keyword>
<keyword evidence="7" id="KW-0479">Metal-binding</keyword>
<dbReference type="PANTHER" id="PTHR14155">
    <property type="entry name" value="RING FINGER DOMAIN-CONTAINING"/>
    <property type="match status" value="1"/>
</dbReference>
<evidence type="ECO:0000313" key="18">
    <source>
        <dbReference type="Proteomes" id="UP000594263"/>
    </source>
</evidence>
<dbReference type="InterPro" id="IPR001841">
    <property type="entry name" value="Znf_RING"/>
</dbReference>
<evidence type="ECO:0000256" key="8">
    <source>
        <dbReference type="ARBA" id="ARBA00022771"/>
    </source>
</evidence>
<dbReference type="FunFam" id="3.30.40.10:FF:000187">
    <property type="entry name" value="E3 ubiquitin-protein ligase ATL6"/>
    <property type="match status" value="1"/>
</dbReference>
<dbReference type="OMA" id="QITTQID"/>
<evidence type="ECO:0000256" key="5">
    <source>
        <dbReference type="ARBA" id="ARBA00022679"/>
    </source>
</evidence>
<keyword evidence="11 15" id="KW-1133">Transmembrane helix</keyword>
<reference evidence="17" key="1">
    <citation type="submission" date="2021-01" db="UniProtKB">
        <authorList>
            <consortium name="EnsemblPlants"/>
        </authorList>
    </citation>
    <scope>IDENTIFICATION</scope>
</reference>
<evidence type="ECO:0000256" key="1">
    <source>
        <dbReference type="ARBA" id="ARBA00000900"/>
    </source>
</evidence>
<dbReference type="InterPro" id="IPR053238">
    <property type="entry name" value="RING-H2_zinc_finger"/>
</dbReference>
<evidence type="ECO:0000256" key="2">
    <source>
        <dbReference type="ARBA" id="ARBA00004167"/>
    </source>
</evidence>
<evidence type="ECO:0000256" key="9">
    <source>
        <dbReference type="ARBA" id="ARBA00022786"/>
    </source>
</evidence>
<dbReference type="EC" id="2.3.2.27" evidence="4"/>
<comment type="subcellular location">
    <subcellularLocation>
        <location evidence="2">Membrane</location>
        <topology evidence="2">Single-pass membrane protein</topology>
    </subcellularLocation>
</comment>
<evidence type="ECO:0000256" key="3">
    <source>
        <dbReference type="ARBA" id="ARBA00004906"/>
    </source>
</evidence>
<sequence>MSSASPSVFGLPYFDHSHLDTTIATVVILGLFFVSFVFILYCRFIFEHVSRSSSDVYTDFSVNSDGNINDFGLDPFIKEMFPTFRYSAVKGCSQGGDGLQCAICLSDMEDEDVLRLLTVCCHVFHQECIDRWLGTQRTCPVCRANLSNPEKHHNICPMFQNTSVQVLNGSENEPPPSDHTVVDLSREESKYGHEQVTLTVEGGGEWPERGGAEKFPKAHSTGHSIILVSEEKDSKYRLLLTAPVRAQIVKGHRCVKSCTIFRDFTDKPSLSPGDSST</sequence>
<feature type="transmembrane region" description="Helical" evidence="15">
    <location>
        <begin position="23"/>
        <end position="46"/>
    </location>
</feature>
<keyword evidence="10" id="KW-0862">Zinc</keyword>
<dbReference type="SUPFAM" id="SSF57850">
    <property type="entry name" value="RING/U-box"/>
    <property type="match status" value="1"/>
</dbReference>
<dbReference type="Gramene" id="Kaladp0091s0032.1.v1.1">
    <property type="protein sequence ID" value="Kaladp0091s0032.1.v1.1.CDS.1"/>
    <property type="gene ID" value="Kaladp0091s0032.v1.1"/>
</dbReference>
<keyword evidence="6 15" id="KW-0812">Transmembrane</keyword>
<comment type="similarity">
    <text evidence="13">Belongs to the RING-type zinc finger family. ATL subfamily.</text>
</comment>
<comment type="pathway">
    <text evidence="3">Protein modification; protein ubiquitination.</text>
</comment>
<dbReference type="PROSITE" id="PS50089">
    <property type="entry name" value="ZF_RING_2"/>
    <property type="match status" value="1"/>
</dbReference>
<dbReference type="EnsemblPlants" id="Kaladp0091s0032.1.v1.1">
    <property type="protein sequence ID" value="Kaladp0091s0032.1.v1.1.CDS.1"/>
    <property type="gene ID" value="Kaladp0091s0032.v1.1"/>
</dbReference>
<dbReference type="SMART" id="SM00184">
    <property type="entry name" value="RING"/>
    <property type="match status" value="1"/>
</dbReference>
<dbReference type="PANTHER" id="PTHR14155:SF521">
    <property type="entry name" value="RING-H2 FINGER PROTEIN ATL30"/>
    <property type="match status" value="1"/>
</dbReference>
<evidence type="ECO:0000256" key="11">
    <source>
        <dbReference type="ARBA" id="ARBA00022989"/>
    </source>
</evidence>
<keyword evidence="18" id="KW-1185">Reference proteome</keyword>
<dbReference type="Gene3D" id="3.30.40.10">
    <property type="entry name" value="Zinc/RING finger domain, C3HC4 (zinc finger)"/>
    <property type="match status" value="1"/>
</dbReference>
<dbReference type="Proteomes" id="UP000594263">
    <property type="component" value="Unplaced"/>
</dbReference>
<evidence type="ECO:0000256" key="7">
    <source>
        <dbReference type="ARBA" id="ARBA00022723"/>
    </source>
</evidence>
<comment type="catalytic activity">
    <reaction evidence="1">
        <text>S-ubiquitinyl-[E2 ubiquitin-conjugating enzyme]-L-cysteine + [acceptor protein]-L-lysine = [E2 ubiquitin-conjugating enzyme]-L-cysteine + N(6)-ubiquitinyl-[acceptor protein]-L-lysine.</text>
        <dbReference type="EC" id="2.3.2.27"/>
    </reaction>
</comment>
<dbReference type="InterPro" id="IPR013083">
    <property type="entry name" value="Znf_RING/FYVE/PHD"/>
</dbReference>